<name>A0A7S3T4P2_9SPIT</name>
<gene>
    <name evidence="2" type="ORF">SACU0126_LOCUS21454</name>
</gene>
<dbReference type="EMBL" id="HBIQ01067399">
    <property type="protein sequence ID" value="CAE0572555.1"/>
    <property type="molecule type" value="Transcribed_RNA"/>
</dbReference>
<dbReference type="AlphaFoldDB" id="A0A7S3T4P2"/>
<accession>A0A7S3T4P2</accession>
<keyword evidence="1" id="KW-0812">Transmembrane</keyword>
<organism evidence="2">
    <name type="scientific">Strombidinopsis acuminata</name>
    <dbReference type="NCBI Taxonomy" id="141414"/>
    <lineage>
        <taxon>Eukaryota</taxon>
        <taxon>Sar</taxon>
        <taxon>Alveolata</taxon>
        <taxon>Ciliophora</taxon>
        <taxon>Intramacronucleata</taxon>
        <taxon>Spirotrichea</taxon>
        <taxon>Choreotrichia</taxon>
        <taxon>Choreotrichida</taxon>
        <taxon>Strombidinopsidae</taxon>
        <taxon>Strombidinopsis</taxon>
    </lineage>
</organism>
<evidence type="ECO:0000313" key="2">
    <source>
        <dbReference type="EMBL" id="CAE0572555.1"/>
    </source>
</evidence>
<keyword evidence="1" id="KW-0472">Membrane</keyword>
<protein>
    <submittedName>
        <fullName evidence="2">Uncharacterized protein</fullName>
    </submittedName>
</protein>
<sequence length="156" mass="16433">MYGSRCVRVTGVIQPARDQSIPCQPAAWVDGTTEWKGTVIGCPFHPGIGPAMSGRPVLFGWLPNPFQMLSQTMSPSSGSGADEGRSHIAVVLGDILSLSMIACAIALLLLAVRLVSRSRAGADAGPLHYEQVQLQHPLGTRARMSAPAAAAYEPQV</sequence>
<proteinExistence type="predicted"/>
<reference evidence="2" key="1">
    <citation type="submission" date="2021-01" db="EMBL/GenBank/DDBJ databases">
        <authorList>
            <person name="Corre E."/>
            <person name="Pelletier E."/>
            <person name="Niang G."/>
            <person name="Scheremetjew M."/>
            <person name="Finn R."/>
            <person name="Kale V."/>
            <person name="Holt S."/>
            <person name="Cochrane G."/>
            <person name="Meng A."/>
            <person name="Brown T."/>
            <person name="Cohen L."/>
        </authorList>
    </citation>
    <scope>NUCLEOTIDE SEQUENCE</scope>
    <source>
        <strain evidence="2">SPMC142</strain>
    </source>
</reference>
<keyword evidence="1" id="KW-1133">Transmembrane helix</keyword>
<evidence type="ECO:0000256" key="1">
    <source>
        <dbReference type="SAM" id="Phobius"/>
    </source>
</evidence>
<feature type="transmembrane region" description="Helical" evidence="1">
    <location>
        <begin position="88"/>
        <end position="112"/>
    </location>
</feature>